<protein>
    <submittedName>
        <fullName evidence="3">Transcriptional protein SWT1</fullName>
    </submittedName>
</protein>
<dbReference type="InterPro" id="IPR029060">
    <property type="entry name" value="PIN-like_dom_sf"/>
</dbReference>
<feature type="compositionally biased region" description="Basic residues" evidence="1">
    <location>
        <begin position="36"/>
        <end position="48"/>
    </location>
</feature>
<dbReference type="SMART" id="SM00670">
    <property type="entry name" value="PINc"/>
    <property type="match status" value="1"/>
</dbReference>
<feature type="region of interest" description="Disordered" evidence="1">
    <location>
        <begin position="1"/>
        <end position="178"/>
    </location>
</feature>
<sequence length="998" mass="111606">MSSKKSKKKKHKKEERISSNSSREDEKKTTDTKRFSSPKRKHKHHHQHVSSDKAKERRATNLTSRDSEIKVKKTEVRDSKSRGERSQESQATEKSRPVFKSPATDEKQQASPKRKHENASLHISGSSSSRHAATNLPSSKELEKKRQELVSRRSTAEHPRRTPAKDDFSPEKLQEKRRKFMKRRLSPELHAELEQKHIKDIINAPHAESHSKVQKEMRKSLVARRSNKIYHDVGAQSSQDNSKEVLAVVKHVDSASKLKLDDISPKKQKQVHLGVVPGVILGEKRLSFGGPTPNVSFKIHKKASAVKAGANTDVCNVNSSASRTQSTTQPSFPGSSPSKHNFLISQQQGQKLQEDSVQTSHKPSPLYSSNLMSVSHQVQQARTDKTREVTTPSNTSCKVTSQDPAETFDCDHEMELVEELHLARSERRLEVNLIENCGELTCMDIDPPEEGAGTMLNQHKQALLIVLDTNVLLSHLEFVKKIRSHGLGALGFPTLLIPWVVLQELDYLKSGKLSSKVEDKARPAVHYIYTCLKNQEPRLVGQSMQQASQAVGGPSVVNNNDDRVLECCLQYQALYTEGTLVLCTDDKNLCSKALLSGVNALSKVDLVKEVQGTRSTILNYISVQHAVPPPAGPVEKGEEKSQKNKRSDAVEERQLSECVSLLESCLQGALSEVLEEEMKVAYGELWTEIVYVKPPWNLEGLLRCFKKHWIAVFGSIIKRSLLSCVEMLSDCLCSDRSVEHRSVLRAVRLAAELLSALAGRSQYNGHVVQALSTLHMLQQRLQSPKAPVERDDNDHEDSLMTEIEEDGTPPPRTSHQEVWASALFSALHYTPGTTEPSQQSTSPPPQEALSCLQRLSTALKQLLEALQRLLSAESTVQDAQSLLSFIQTSEIAAMEPRFTARDLFDCVSQQEYRAVCYVLIVFNTATFSRKVFQLEHSTLFSGKSCVWVERSCLSCVRVWITVLLPRALGSDLPSDFPCLDPAKCLLTIRPDFFGPTWI</sequence>
<feature type="region of interest" description="Disordered" evidence="1">
    <location>
        <begin position="317"/>
        <end position="403"/>
    </location>
</feature>
<dbReference type="InterPro" id="IPR002716">
    <property type="entry name" value="PIN_dom"/>
</dbReference>
<dbReference type="InterPro" id="IPR052626">
    <property type="entry name" value="SWT1_Regulator"/>
</dbReference>
<feature type="domain" description="PIN" evidence="2">
    <location>
        <begin position="463"/>
        <end position="591"/>
    </location>
</feature>
<feature type="compositionally biased region" description="Basic and acidic residues" evidence="1">
    <location>
        <begin position="140"/>
        <end position="174"/>
    </location>
</feature>
<dbReference type="Gene3D" id="3.40.50.1010">
    <property type="entry name" value="5'-nuclease"/>
    <property type="match status" value="1"/>
</dbReference>
<name>A0ABQ8LP14_LABRO</name>
<feature type="compositionally biased region" description="Polar residues" evidence="1">
    <location>
        <begin position="317"/>
        <end position="381"/>
    </location>
</feature>
<dbReference type="CDD" id="cd18727">
    <property type="entry name" value="PIN_Swt1-like"/>
    <property type="match status" value="1"/>
</dbReference>
<keyword evidence="4" id="KW-1185">Reference proteome</keyword>
<feature type="compositionally biased region" description="Basic and acidic residues" evidence="1">
    <location>
        <begin position="635"/>
        <end position="649"/>
    </location>
</feature>
<feature type="compositionally biased region" description="Basic residues" evidence="1">
    <location>
        <begin position="1"/>
        <end position="13"/>
    </location>
</feature>
<comment type="caution">
    <text evidence="3">The sequence shown here is derived from an EMBL/GenBank/DDBJ whole genome shotgun (WGS) entry which is preliminary data.</text>
</comment>
<organism evidence="3 4">
    <name type="scientific">Labeo rohita</name>
    <name type="common">Indian major carp</name>
    <name type="synonym">Cyprinus rohita</name>
    <dbReference type="NCBI Taxonomy" id="84645"/>
    <lineage>
        <taxon>Eukaryota</taxon>
        <taxon>Metazoa</taxon>
        <taxon>Chordata</taxon>
        <taxon>Craniata</taxon>
        <taxon>Vertebrata</taxon>
        <taxon>Euteleostomi</taxon>
        <taxon>Actinopterygii</taxon>
        <taxon>Neopterygii</taxon>
        <taxon>Teleostei</taxon>
        <taxon>Ostariophysi</taxon>
        <taxon>Cypriniformes</taxon>
        <taxon>Cyprinidae</taxon>
        <taxon>Labeoninae</taxon>
        <taxon>Labeonini</taxon>
        <taxon>Labeo</taxon>
    </lineage>
</organism>
<dbReference type="Proteomes" id="UP000830375">
    <property type="component" value="Unassembled WGS sequence"/>
</dbReference>
<proteinExistence type="predicted"/>
<gene>
    <name evidence="3" type="ORF">H4Q32_014929</name>
</gene>
<evidence type="ECO:0000256" key="1">
    <source>
        <dbReference type="SAM" id="MobiDB-lite"/>
    </source>
</evidence>
<feature type="compositionally biased region" description="Basic and acidic residues" evidence="1">
    <location>
        <begin position="14"/>
        <end position="34"/>
    </location>
</feature>
<dbReference type="SUPFAM" id="SSF88723">
    <property type="entry name" value="PIN domain-like"/>
    <property type="match status" value="1"/>
</dbReference>
<dbReference type="Pfam" id="PF13638">
    <property type="entry name" value="PIN_4"/>
    <property type="match status" value="1"/>
</dbReference>
<feature type="compositionally biased region" description="Polar residues" evidence="1">
    <location>
        <begin position="389"/>
        <end position="403"/>
    </location>
</feature>
<feature type="compositionally biased region" description="Basic and acidic residues" evidence="1">
    <location>
        <begin position="49"/>
        <end position="96"/>
    </location>
</feature>
<evidence type="ECO:0000313" key="3">
    <source>
        <dbReference type="EMBL" id="KAI2652094.1"/>
    </source>
</evidence>
<evidence type="ECO:0000259" key="2">
    <source>
        <dbReference type="SMART" id="SM00670"/>
    </source>
</evidence>
<feature type="region of interest" description="Disordered" evidence="1">
    <location>
        <begin position="628"/>
        <end position="649"/>
    </location>
</feature>
<dbReference type="PANTHER" id="PTHR16161">
    <property type="entry name" value="TRANSCRIPTIONAL PROTEIN SWT1"/>
    <property type="match status" value="1"/>
</dbReference>
<accession>A0ABQ8LP14</accession>
<dbReference type="EMBL" id="JACTAM010000020">
    <property type="protein sequence ID" value="KAI2652094.1"/>
    <property type="molecule type" value="Genomic_DNA"/>
</dbReference>
<evidence type="ECO:0000313" key="4">
    <source>
        <dbReference type="Proteomes" id="UP000830375"/>
    </source>
</evidence>
<reference evidence="3 4" key="1">
    <citation type="submission" date="2022-01" db="EMBL/GenBank/DDBJ databases">
        <title>A high-quality chromosome-level genome assembly of rohu carp, Labeo rohita.</title>
        <authorList>
            <person name="Arick M.A. II"/>
            <person name="Hsu C.-Y."/>
            <person name="Magbanua Z."/>
            <person name="Pechanova O."/>
            <person name="Grover C."/>
            <person name="Miller E."/>
            <person name="Thrash A."/>
            <person name="Ezzel L."/>
            <person name="Alam S."/>
            <person name="Benzie J."/>
            <person name="Hamilton M."/>
            <person name="Karsi A."/>
            <person name="Lawrence M.L."/>
            <person name="Peterson D.G."/>
        </authorList>
    </citation>
    <scope>NUCLEOTIDE SEQUENCE [LARGE SCALE GENOMIC DNA]</scope>
    <source>
        <strain evidence="4">BAU-BD-2019</strain>
        <tissue evidence="3">Blood</tissue>
    </source>
</reference>
<dbReference type="PANTHER" id="PTHR16161:SF0">
    <property type="entry name" value="TRANSCRIPTIONAL PROTEIN SWT1"/>
    <property type="match status" value="1"/>
</dbReference>